<evidence type="ECO:0000256" key="1">
    <source>
        <dbReference type="SAM" id="SignalP"/>
    </source>
</evidence>
<dbReference type="EMBL" id="HG916765">
    <property type="protein sequence ID" value="CDM23706.1"/>
    <property type="molecule type" value="Genomic_DNA"/>
</dbReference>
<organism evidence="2 3">
    <name type="scientific">Castellaniella defragrans (strain DSM 12143 / CCUG 39792 / 65Phen)</name>
    <name type="common">Alcaligenes defragrans</name>
    <dbReference type="NCBI Taxonomy" id="1437824"/>
    <lineage>
        <taxon>Bacteria</taxon>
        <taxon>Pseudomonadati</taxon>
        <taxon>Pseudomonadota</taxon>
        <taxon>Betaproteobacteria</taxon>
        <taxon>Burkholderiales</taxon>
        <taxon>Alcaligenaceae</taxon>
        <taxon>Castellaniella</taxon>
    </lineage>
</organism>
<protein>
    <recommendedName>
        <fullName evidence="4">Cupin domain-containing protein</fullName>
    </recommendedName>
</protein>
<proteinExistence type="predicted"/>
<evidence type="ECO:0000313" key="3">
    <source>
        <dbReference type="Proteomes" id="UP000019805"/>
    </source>
</evidence>
<keyword evidence="3" id="KW-1185">Reference proteome</keyword>
<dbReference type="Proteomes" id="UP000019805">
    <property type="component" value="Chromosome"/>
</dbReference>
<feature type="chain" id="PRO_5004914496" description="Cupin domain-containing protein" evidence="1">
    <location>
        <begin position="28"/>
        <end position="157"/>
    </location>
</feature>
<keyword evidence="1" id="KW-0732">Signal</keyword>
<evidence type="ECO:0008006" key="4">
    <source>
        <dbReference type="Google" id="ProtNLM"/>
    </source>
</evidence>
<dbReference type="HOGENOM" id="CLU_1674737_0_0_4"/>
<dbReference type="InterPro" id="IPR011051">
    <property type="entry name" value="RmlC_Cupin_sf"/>
</dbReference>
<name>W8X3E0_CASD6</name>
<dbReference type="KEGG" id="cdn:BN940_06186"/>
<sequence>MGRLPVGRPIIALAAAACAILAVPAAAQELVLYGPQEVAGFASAPSDTGTRGLTLLSHDQGPVRVMRAWFPPDAKLEPHGKMDAGMAAIVTVLAGDMKLAMGDKYDESKLRDLPVGSAFVLTHGNAVHFARTGPAGAQLLLVVGPEKDLNADLMTRK</sequence>
<dbReference type="AlphaFoldDB" id="W8X3E0"/>
<evidence type="ECO:0000313" key="2">
    <source>
        <dbReference type="EMBL" id="CDM23706.1"/>
    </source>
</evidence>
<reference evidence="2 3" key="1">
    <citation type="journal article" date="2014" name="BMC Microbiol.">
        <title>The oxygen-independent metabolism of cyclic monoterpenes in Castellaniella defragrans 65Phen.</title>
        <authorList>
            <person name="Petasch J."/>
            <person name="Disch E.M."/>
            <person name="Markert S."/>
            <person name="Becher D."/>
            <person name="Schweder T."/>
            <person name="Huttel B."/>
            <person name="Reinhardt R."/>
            <person name="Harder J."/>
        </authorList>
    </citation>
    <scope>NUCLEOTIDE SEQUENCE [LARGE SCALE GENOMIC DNA]</scope>
    <source>
        <strain evidence="2">65Phen</strain>
    </source>
</reference>
<accession>W8X3E0</accession>
<dbReference type="STRING" id="1437824.BN940_06186"/>
<dbReference type="eggNOG" id="ENOG5032Q19">
    <property type="taxonomic scope" value="Bacteria"/>
</dbReference>
<dbReference type="SUPFAM" id="SSF51182">
    <property type="entry name" value="RmlC-like cupins"/>
    <property type="match status" value="1"/>
</dbReference>
<gene>
    <name evidence="2" type="ORF">BN940_06186</name>
</gene>
<feature type="signal peptide" evidence="1">
    <location>
        <begin position="1"/>
        <end position="27"/>
    </location>
</feature>